<keyword evidence="5" id="KW-0067">ATP-binding</keyword>
<reference evidence="10 11" key="1">
    <citation type="submission" date="2024-02" db="EMBL/GenBank/DDBJ databases">
        <authorList>
            <person name="Vignale AGUSTIN F."/>
            <person name="Sosa J E."/>
            <person name="Modenutti C."/>
        </authorList>
    </citation>
    <scope>NUCLEOTIDE SEQUENCE [LARGE SCALE GENOMIC DNA]</scope>
</reference>
<keyword evidence="7" id="KW-0732">Signal</keyword>
<dbReference type="InterPro" id="IPR036621">
    <property type="entry name" value="Anticodon-bd_dom_sf"/>
</dbReference>
<organism evidence="10 11">
    <name type="scientific">Ilex paraguariensis</name>
    <name type="common">yerba mate</name>
    <dbReference type="NCBI Taxonomy" id="185542"/>
    <lineage>
        <taxon>Eukaryota</taxon>
        <taxon>Viridiplantae</taxon>
        <taxon>Streptophyta</taxon>
        <taxon>Embryophyta</taxon>
        <taxon>Tracheophyta</taxon>
        <taxon>Spermatophyta</taxon>
        <taxon>Magnoliopsida</taxon>
        <taxon>eudicotyledons</taxon>
        <taxon>Gunneridae</taxon>
        <taxon>Pentapetalae</taxon>
        <taxon>asterids</taxon>
        <taxon>campanulids</taxon>
        <taxon>Aquifoliales</taxon>
        <taxon>Aquifoliaceae</taxon>
        <taxon>Ilex</taxon>
    </lineage>
</organism>
<evidence type="ECO:0008006" key="12">
    <source>
        <dbReference type="Google" id="ProtNLM"/>
    </source>
</evidence>
<dbReference type="SUPFAM" id="SSF52954">
    <property type="entry name" value="Class II aaRS ABD-related"/>
    <property type="match status" value="1"/>
</dbReference>
<dbReference type="PANTHER" id="PTHR11476">
    <property type="entry name" value="HISTIDYL-TRNA SYNTHETASE"/>
    <property type="match status" value="1"/>
</dbReference>
<evidence type="ECO:0000259" key="8">
    <source>
        <dbReference type="Pfam" id="PF03129"/>
    </source>
</evidence>
<dbReference type="InterPro" id="IPR032675">
    <property type="entry name" value="LRR_dom_sf"/>
</dbReference>
<keyword evidence="3" id="KW-0677">Repeat</keyword>
<dbReference type="InterPro" id="IPR004154">
    <property type="entry name" value="Anticodon-bd"/>
</dbReference>
<evidence type="ECO:0000256" key="2">
    <source>
        <dbReference type="ARBA" id="ARBA00022614"/>
    </source>
</evidence>
<dbReference type="InterPro" id="IPR033656">
    <property type="entry name" value="HisRS_anticodon"/>
</dbReference>
<dbReference type="Pfam" id="PF03129">
    <property type="entry name" value="HGTP_anticodon"/>
    <property type="match status" value="1"/>
</dbReference>
<evidence type="ECO:0000256" key="7">
    <source>
        <dbReference type="SAM" id="SignalP"/>
    </source>
</evidence>
<dbReference type="CDD" id="cd00859">
    <property type="entry name" value="HisRS_anticodon"/>
    <property type="match status" value="1"/>
</dbReference>
<dbReference type="EMBL" id="CAUOFW020004569">
    <property type="protein sequence ID" value="CAK9166265.1"/>
    <property type="molecule type" value="Genomic_DNA"/>
</dbReference>
<keyword evidence="11" id="KW-1185">Reference proteome</keyword>
<protein>
    <recommendedName>
        <fullName evidence="12">Histidine--tRNA ligase</fullName>
    </recommendedName>
</protein>
<accession>A0ABC8TA31</accession>
<keyword evidence="2" id="KW-0433">Leucine-rich repeat</keyword>
<comment type="caution">
    <text evidence="10">The sequence shown here is derived from an EMBL/GenBank/DDBJ whole genome shotgun (WGS) entry which is preliminary data.</text>
</comment>
<dbReference type="Gene3D" id="3.30.930.10">
    <property type="entry name" value="Bira Bifunctional Protein, Domain 2"/>
    <property type="match status" value="1"/>
</dbReference>
<evidence type="ECO:0000256" key="6">
    <source>
        <dbReference type="ARBA" id="ARBA00022917"/>
    </source>
</evidence>
<comment type="similarity">
    <text evidence="1">Belongs to the class-II aminoacyl-tRNA synthetase family.</text>
</comment>
<dbReference type="PANTHER" id="PTHR11476:SF7">
    <property type="entry name" value="HISTIDINE--TRNA LIGASE"/>
    <property type="match status" value="1"/>
</dbReference>
<dbReference type="FunFam" id="3.40.50.800:FF:000012">
    <property type="entry name" value="Histidine--tRNA ligase, cytoplasmic"/>
    <property type="match status" value="1"/>
</dbReference>
<sequence>MGAHAAPLVRPCPPPHSTPPLLLTLLIVFSGAVVSFDSPDSDALLKFKNSLGDVNDLASWNPSTSPCSGDYASWNGVMCFSGNVWGLQLENMNLTGEIDLDSLVPLRSLRTLSFMNNEFDGPMPDFRKLGPLKSLFLSNNQFGGEIPDDAFIGMASLKKVYMAINQKLSENQRIATFSDQLALHRTLYWRSAYMMVGSIAAGGRYDNLIGMFCTKQVPAIGVSLGIERVFTIMEQLQKDQNEAIRATETQVLVSILGDDLTLGAELASELWDAKLKAEYIVNKRMKKHIDRLLESKIPFMVIVGERELNEGIVKLKDVVANKEYDVPRNRVVEELYQRLNGMAS</sequence>
<dbReference type="SUPFAM" id="SSF52058">
    <property type="entry name" value="L domain-like"/>
    <property type="match status" value="1"/>
</dbReference>
<dbReference type="Pfam" id="PF08263">
    <property type="entry name" value="LRRNT_2"/>
    <property type="match status" value="1"/>
</dbReference>
<dbReference type="InterPro" id="IPR001611">
    <property type="entry name" value="Leu-rich_rpt"/>
</dbReference>
<dbReference type="SUPFAM" id="SSF55681">
    <property type="entry name" value="Class II aaRS and biotin synthetases"/>
    <property type="match status" value="1"/>
</dbReference>
<evidence type="ECO:0000256" key="3">
    <source>
        <dbReference type="ARBA" id="ARBA00022737"/>
    </source>
</evidence>
<evidence type="ECO:0000256" key="4">
    <source>
        <dbReference type="ARBA" id="ARBA00022741"/>
    </source>
</evidence>
<evidence type="ECO:0000256" key="5">
    <source>
        <dbReference type="ARBA" id="ARBA00022840"/>
    </source>
</evidence>
<dbReference type="Gene3D" id="3.40.50.800">
    <property type="entry name" value="Anticodon-binding domain"/>
    <property type="match status" value="1"/>
</dbReference>
<dbReference type="Proteomes" id="UP001642360">
    <property type="component" value="Unassembled WGS sequence"/>
</dbReference>
<feature type="domain" description="Leucine-rich repeat-containing N-terminal plant-type" evidence="9">
    <location>
        <begin position="38"/>
        <end position="79"/>
    </location>
</feature>
<dbReference type="Pfam" id="PF00560">
    <property type="entry name" value="LRR_1"/>
    <property type="match status" value="1"/>
</dbReference>
<keyword evidence="6" id="KW-0648">Protein biosynthesis</keyword>
<feature type="domain" description="Anticodon-binding" evidence="8">
    <location>
        <begin position="250"/>
        <end position="335"/>
    </location>
</feature>
<name>A0ABC8TA31_9AQUA</name>
<dbReference type="AlphaFoldDB" id="A0ABC8TA31"/>
<dbReference type="InterPro" id="IPR013210">
    <property type="entry name" value="LRR_N_plant-typ"/>
</dbReference>
<proteinExistence type="inferred from homology"/>
<evidence type="ECO:0000313" key="11">
    <source>
        <dbReference type="Proteomes" id="UP001642360"/>
    </source>
</evidence>
<feature type="chain" id="PRO_5044850239" description="Histidine--tRNA ligase" evidence="7">
    <location>
        <begin position="36"/>
        <end position="344"/>
    </location>
</feature>
<feature type="signal peptide" evidence="7">
    <location>
        <begin position="1"/>
        <end position="35"/>
    </location>
</feature>
<dbReference type="InterPro" id="IPR045864">
    <property type="entry name" value="aa-tRNA-synth_II/BPL/LPL"/>
</dbReference>
<dbReference type="Gene3D" id="3.80.10.10">
    <property type="entry name" value="Ribonuclease Inhibitor"/>
    <property type="match status" value="1"/>
</dbReference>
<evidence type="ECO:0000259" key="9">
    <source>
        <dbReference type="Pfam" id="PF08263"/>
    </source>
</evidence>
<evidence type="ECO:0000256" key="1">
    <source>
        <dbReference type="ARBA" id="ARBA00008226"/>
    </source>
</evidence>
<dbReference type="GO" id="GO:0006412">
    <property type="term" value="P:translation"/>
    <property type="evidence" value="ECO:0007669"/>
    <property type="project" value="UniProtKB-KW"/>
</dbReference>
<evidence type="ECO:0000313" key="10">
    <source>
        <dbReference type="EMBL" id="CAK9166265.1"/>
    </source>
</evidence>
<keyword evidence="4" id="KW-0547">Nucleotide-binding</keyword>
<dbReference type="GO" id="GO:0005524">
    <property type="term" value="F:ATP binding"/>
    <property type="evidence" value="ECO:0007669"/>
    <property type="project" value="UniProtKB-KW"/>
</dbReference>
<gene>
    <name evidence="10" type="ORF">ILEXP_LOCUS35475</name>
</gene>